<dbReference type="PANTHER" id="PTHR42776">
    <property type="entry name" value="SERINE PEPTIDASE S9 FAMILY MEMBER"/>
    <property type="match status" value="1"/>
</dbReference>
<dbReference type="InterPro" id="IPR029058">
    <property type="entry name" value="AB_hydrolase_fold"/>
</dbReference>
<evidence type="ECO:0000259" key="2">
    <source>
        <dbReference type="Pfam" id="PF00326"/>
    </source>
</evidence>
<accession>A0A6G0WSQ7</accession>
<evidence type="ECO:0000256" key="1">
    <source>
        <dbReference type="ARBA" id="ARBA00022801"/>
    </source>
</evidence>
<dbReference type="Proteomes" id="UP000481153">
    <property type="component" value="Unassembled WGS sequence"/>
</dbReference>
<dbReference type="InterPro" id="IPR001375">
    <property type="entry name" value="Peptidase_S9_cat"/>
</dbReference>
<dbReference type="PANTHER" id="PTHR42776:SF27">
    <property type="entry name" value="DIPEPTIDYL PEPTIDASE FAMILY MEMBER 6"/>
    <property type="match status" value="1"/>
</dbReference>
<feature type="domain" description="Peptidase S9 prolyl oligopeptidase catalytic" evidence="2">
    <location>
        <begin position="2"/>
        <end position="138"/>
    </location>
</feature>
<protein>
    <recommendedName>
        <fullName evidence="2">Peptidase S9 prolyl oligopeptidase catalytic domain-containing protein</fullName>
    </recommendedName>
</protein>
<dbReference type="VEuPathDB" id="FungiDB:AeMF1_015895"/>
<sequence>MRWLNLGNGEWGRRMQDDLTDAVEWAVQSGVVDKSRVAIYGRSYGGYAAFAGLAFTPDVYACGVDVVGPSNIKTLLAATPPNWDHMRKVFAVRIGNVLEDDAVNMRMSPLFHVDKVKRPLLIGQGANDPRVAQSESDQIAR</sequence>
<dbReference type="Pfam" id="PF00326">
    <property type="entry name" value="Peptidase_S9"/>
    <property type="match status" value="1"/>
</dbReference>
<organism evidence="3 4">
    <name type="scientific">Aphanomyces euteiches</name>
    <dbReference type="NCBI Taxonomy" id="100861"/>
    <lineage>
        <taxon>Eukaryota</taxon>
        <taxon>Sar</taxon>
        <taxon>Stramenopiles</taxon>
        <taxon>Oomycota</taxon>
        <taxon>Saprolegniomycetes</taxon>
        <taxon>Saprolegniales</taxon>
        <taxon>Verrucalvaceae</taxon>
        <taxon>Aphanomyces</taxon>
    </lineage>
</organism>
<gene>
    <name evidence="3" type="ORF">Ae201684_011951</name>
</gene>
<dbReference type="SUPFAM" id="SSF53474">
    <property type="entry name" value="alpha/beta-Hydrolases"/>
    <property type="match status" value="1"/>
</dbReference>
<dbReference type="GO" id="GO:0006508">
    <property type="term" value="P:proteolysis"/>
    <property type="evidence" value="ECO:0007669"/>
    <property type="project" value="InterPro"/>
</dbReference>
<dbReference type="GO" id="GO:0004252">
    <property type="term" value="F:serine-type endopeptidase activity"/>
    <property type="evidence" value="ECO:0007669"/>
    <property type="project" value="TreeGrafter"/>
</dbReference>
<dbReference type="EMBL" id="VJMJ01000153">
    <property type="protein sequence ID" value="KAF0730528.1"/>
    <property type="molecule type" value="Genomic_DNA"/>
</dbReference>
<name>A0A6G0WSQ7_9STRA</name>
<keyword evidence="1" id="KW-0378">Hydrolase</keyword>
<dbReference type="Gene3D" id="3.40.50.1820">
    <property type="entry name" value="alpha/beta hydrolase"/>
    <property type="match status" value="1"/>
</dbReference>
<comment type="caution">
    <text evidence="3">The sequence shown here is derived from an EMBL/GenBank/DDBJ whole genome shotgun (WGS) entry which is preliminary data.</text>
</comment>
<evidence type="ECO:0000313" key="4">
    <source>
        <dbReference type="Proteomes" id="UP000481153"/>
    </source>
</evidence>
<dbReference type="AlphaFoldDB" id="A0A6G0WSQ7"/>
<proteinExistence type="predicted"/>
<reference evidence="3 4" key="1">
    <citation type="submission" date="2019-07" db="EMBL/GenBank/DDBJ databases">
        <title>Genomics analysis of Aphanomyces spp. identifies a new class of oomycete effector associated with host adaptation.</title>
        <authorList>
            <person name="Gaulin E."/>
        </authorList>
    </citation>
    <scope>NUCLEOTIDE SEQUENCE [LARGE SCALE GENOMIC DNA]</scope>
    <source>
        <strain evidence="3 4">ATCC 201684</strain>
    </source>
</reference>
<keyword evidence="4" id="KW-1185">Reference proteome</keyword>
<evidence type="ECO:0000313" key="3">
    <source>
        <dbReference type="EMBL" id="KAF0730528.1"/>
    </source>
</evidence>